<name>A0A820P7R3_9BILA</name>
<evidence type="ECO:0000313" key="3">
    <source>
        <dbReference type="Proteomes" id="UP000663866"/>
    </source>
</evidence>
<organism evidence="2 3">
    <name type="scientific">Rotaria magnacalcarata</name>
    <dbReference type="NCBI Taxonomy" id="392030"/>
    <lineage>
        <taxon>Eukaryota</taxon>
        <taxon>Metazoa</taxon>
        <taxon>Spiralia</taxon>
        <taxon>Gnathifera</taxon>
        <taxon>Rotifera</taxon>
        <taxon>Eurotatoria</taxon>
        <taxon>Bdelloidea</taxon>
        <taxon>Philodinida</taxon>
        <taxon>Philodinidae</taxon>
        <taxon>Rotaria</taxon>
    </lineage>
</organism>
<evidence type="ECO:0000313" key="1">
    <source>
        <dbReference type="EMBL" id="CAF2090624.1"/>
    </source>
</evidence>
<evidence type="ECO:0008006" key="4">
    <source>
        <dbReference type="Google" id="ProtNLM"/>
    </source>
</evidence>
<dbReference type="Proteomes" id="UP000663856">
    <property type="component" value="Unassembled WGS sequence"/>
</dbReference>
<gene>
    <name evidence="2" type="ORF">OVN521_LOCUS34824</name>
    <name evidence="1" type="ORF">WKI299_LOCUS18069</name>
</gene>
<dbReference type="AlphaFoldDB" id="A0A820P7R3"/>
<comment type="caution">
    <text evidence="2">The sequence shown here is derived from an EMBL/GenBank/DDBJ whole genome shotgun (WGS) entry which is preliminary data.</text>
</comment>
<dbReference type="Proteomes" id="UP000663866">
    <property type="component" value="Unassembled WGS sequence"/>
</dbReference>
<protein>
    <recommendedName>
        <fullName evidence="4">Reverse transcriptase domain-containing protein</fullName>
    </recommendedName>
</protein>
<accession>A0A820P7R3</accession>
<evidence type="ECO:0000313" key="2">
    <source>
        <dbReference type="EMBL" id="CAF4400224.1"/>
    </source>
</evidence>
<reference evidence="2" key="1">
    <citation type="submission" date="2021-02" db="EMBL/GenBank/DDBJ databases">
        <authorList>
            <person name="Nowell W R."/>
        </authorList>
    </citation>
    <scope>NUCLEOTIDE SEQUENCE</scope>
</reference>
<keyword evidence="3" id="KW-1185">Reference proteome</keyword>
<sequence>MKVVFPIHFHTIEKQAQITAELAANLIVERTGLATTTSITTAPGSAITKTSSSVRDPIDRLEKLPLEYLHQCTKHVKTMTDNRIQLCKAQSEEFKALEDFKQIASPAQWNIHYVLKSKVKLCSIKKKNYCTATKQVEYDLLPKFIEKVDPTWKIDESIVDRQDAQGTYDYVRQMPDSCSTITRGLLGPAIINDAQTPLTEEEHQLLNLGPRFIYNDPQTAARRRTTELATLKRKIKNRFFDKKVSPCRPVEQFIVELDEMLQDLHNIPTTTINNNRPSINKKKKNYGRLIKRLKFKFKSTNTILRKTDKSTVFHLGKVDDYTKKSDEYMEKTKAYKCLGTIDPLPDLIRRTNKYLLDLRLAKWISQKQYEQLCIQNSNDVELAHLYYLPKAHKPGTHLRPIVAGLKHPTIKISKLLGELLRPLFDQMASKTTITSGFELLKHVQEWTKSNLRQNTLFCTIDVTDLYTMVPQVEGV</sequence>
<proteinExistence type="predicted"/>
<dbReference type="EMBL" id="CAJOBG010040593">
    <property type="protein sequence ID" value="CAF4400224.1"/>
    <property type="molecule type" value="Genomic_DNA"/>
</dbReference>
<dbReference type="EMBL" id="CAJNRF010007344">
    <property type="protein sequence ID" value="CAF2090624.1"/>
    <property type="molecule type" value="Genomic_DNA"/>
</dbReference>